<keyword evidence="12 15" id="KW-0460">Magnesium</keyword>
<dbReference type="GO" id="GO:0008995">
    <property type="term" value="F:ribonuclease E activity"/>
    <property type="evidence" value="ECO:0007669"/>
    <property type="project" value="UniProtKB-EC"/>
</dbReference>
<dbReference type="Pfam" id="PF00575">
    <property type="entry name" value="S1"/>
    <property type="match status" value="1"/>
</dbReference>
<comment type="caution">
    <text evidence="20">The sequence shown here is derived from an EMBL/GenBank/DDBJ whole genome shotgun (WGS) entry which is preliminary data.</text>
</comment>
<comment type="function">
    <text evidence="15">Endoribonuclease that plays a central role in RNA processing and decay. Required for the maturation of 5S and 16S rRNAs and the majority of tRNAs. Also involved in the degradation of most mRNAs.</text>
</comment>
<dbReference type="InterPro" id="IPR012340">
    <property type="entry name" value="NA-bd_OB-fold"/>
</dbReference>
<feature type="compositionally biased region" description="Acidic residues" evidence="16">
    <location>
        <begin position="840"/>
        <end position="859"/>
    </location>
</feature>
<feature type="region of interest" description="Disordered" evidence="16">
    <location>
        <begin position="108"/>
        <end position="225"/>
    </location>
</feature>
<keyword evidence="14 15" id="KW-0472">Membrane</keyword>
<evidence type="ECO:0000256" key="16">
    <source>
        <dbReference type="SAM" id="MobiDB-lite"/>
    </source>
</evidence>
<dbReference type="InterPro" id="IPR004659">
    <property type="entry name" value="RNase_E/G"/>
</dbReference>
<feature type="compositionally biased region" description="Basic residues" evidence="16">
    <location>
        <begin position="1046"/>
        <end position="1056"/>
    </location>
</feature>
<dbReference type="GO" id="GO:0019843">
    <property type="term" value="F:rRNA binding"/>
    <property type="evidence" value="ECO:0007669"/>
    <property type="project" value="UniProtKB-KW"/>
</dbReference>
<name>A0A1Y2KY26_9PROT</name>
<dbReference type="GO" id="GO:0006364">
    <property type="term" value="P:rRNA processing"/>
    <property type="evidence" value="ECO:0007669"/>
    <property type="project" value="UniProtKB-UniRule"/>
</dbReference>
<evidence type="ECO:0000256" key="1">
    <source>
        <dbReference type="ARBA" id="ARBA00005663"/>
    </source>
</evidence>
<dbReference type="NCBIfam" id="TIGR00757">
    <property type="entry name" value="RNaseEG"/>
    <property type="match status" value="1"/>
</dbReference>
<keyword evidence="13 15" id="KW-0694">RNA-binding</keyword>
<evidence type="ECO:0000259" key="18">
    <source>
        <dbReference type="Pfam" id="PF10150"/>
    </source>
</evidence>
<dbReference type="InterPro" id="IPR048583">
    <property type="entry name" value="RNase_E_G_thioredoxin-like"/>
</dbReference>
<keyword evidence="15" id="KW-0862">Zinc</keyword>
<feature type="binding site" evidence="15">
    <location>
        <position position="592"/>
    </location>
    <ligand>
        <name>Zn(2+)</name>
        <dbReference type="ChEBI" id="CHEBI:29105"/>
        <note>ligand shared between dimeric partners</note>
    </ligand>
</feature>
<keyword evidence="15" id="KW-0820">tRNA-binding</keyword>
<evidence type="ECO:0000313" key="20">
    <source>
        <dbReference type="EMBL" id="OSQ37187.1"/>
    </source>
</evidence>
<keyword evidence="21" id="KW-1185">Reference proteome</keyword>
<dbReference type="PANTHER" id="PTHR30001">
    <property type="entry name" value="RIBONUCLEASE"/>
    <property type="match status" value="1"/>
</dbReference>
<dbReference type="Pfam" id="PF10150">
    <property type="entry name" value="RNase_E_G"/>
    <property type="match status" value="1"/>
</dbReference>
<feature type="compositionally biased region" description="Low complexity" evidence="16">
    <location>
        <begin position="979"/>
        <end position="1042"/>
    </location>
</feature>
<keyword evidence="8 15" id="KW-0479">Metal-binding</keyword>
<keyword evidence="11 15" id="KW-0378">Hydrolase</keyword>
<reference evidence="20 21" key="1">
    <citation type="submission" date="2014-03" db="EMBL/GenBank/DDBJ databases">
        <title>The draft genome sequence of Thalassospira mesophila JCM 18969.</title>
        <authorList>
            <person name="Lai Q."/>
            <person name="Shao Z."/>
        </authorList>
    </citation>
    <scope>NUCLEOTIDE SEQUENCE [LARGE SCALE GENOMIC DNA]</scope>
    <source>
        <strain evidence="20 21">JCM 18969</strain>
    </source>
</reference>
<feature type="compositionally biased region" description="Basic residues" evidence="16">
    <location>
        <begin position="739"/>
        <end position="749"/>
    </location>
</feature>
<protein>
    <recommendedName>
        <fullName evidence="15">Ribonuclease E</fullName>
        <shortName evidence="15">RNase E</shortName>
        <ecNumber evidence="15">3.1.26.12</ecNumber>
    </recommendedName>
</protein>
<comment type="similarity">
    <text evidence="15">Belongs to the RNase E/G family. RNase E subfamily.</text>
</comment>
<comment type="cofactor">
    <cofactor evidence="15">
        <name>Zn(2+)</name>
        <dbReference type="ChEBI" id="CHEBI:29105"/>
    </cofactor>
    <text evidence="15">Binds 2 Zn(2+) ions per homotetramer.</text>
</comment>
<feature type="binding site" evidence="15">
    <location>
        <position position="534"/>
    </location>
    <ligand>
        <name>Mg(2+)</name>
        <dbReference type="ChEBI" id="CHEBI:18420"/>
        <note>catalytic</note>
    </ligand>
</feature>
<dbReference type="HAMAP" id="MF_00970">
    <property type="entry name" value="RNase_E"/>
    <property type="match status" value="1"/>
</dbReference>
<evidence type="ECO:0000256" key="3">
    <source>
        <dbReference type="ARBA" id="ARBA00022490"/>
    </source>
</evidence>
<feature type="binding site" evidence="15">
    <location>
        <position position="491"/>
    </location>
    <ligand>
        <name>Mg(2+)</name>
        <dbReference type="ChEBI" id="CHEBI:18420"/>
        <note>catalytic</note>
    </ligand>
</feature>
<evidence type="ECO:0000256" key="12">
    <source>
        <dbReference type="ARBA" id="ARBA00022842"/>
    </source>
</evidence>
<comment type="similarity">
    <text evidence="1">Belongs to the RNase E/G family. RNase G subfamily.</text>
</comment>
<feature type="region of interest" description="Disordered" evidence="16">
    <location>
        <begin position="709"/>
        <end position="1056"/>
    </location>
</feature>
<feature type="compositionally biased region" description="Basic and acidic residues" evidence="16">
    <location>
        <begin position="888"/>
        <end position="908"/>
    </location>
</feature>
<dbReference type="Gene3D" id="2.40.50.140">
    <property type="entry name" value="Nucleic acid-binding proteins"/>
    <property type="match status" value="1"/>
</dbReference>
<dbReference type="SUPFAM" id="SSF50249">
    <property type="entry name" value="Nucleic acid-binding proteins"/>
    <property type="match status" value="1"/>
</dbReference>
<dbReference type="GO" id="GO:0008033">
    <property type="term" value="P:tRNA processing"/>
    <property type="evidence" value="ECO:0007669"/>
    <property type="project" value="UniProtKB-UniRule"/>
</dbReference>
<evidence type="ECO:0000313" key="21">
    <source>
        <dbReference type="Proteomes" id="UP000193391"/>
    </source>
</evidence>
<dbReference type="InterPro" id="IPR003029">
    <property type="entry name" value="S1_domain"/>
</dbReference>
<dbReference type="GO" id="GO:0005737">
    <property type="term" value="C:cytoplasm"/>
    <property type="evidence" value="ECO:0007669"/>
    <property type="project" value="UniProtKB-SubCell"/>
</dbReference>
<evidence type="ECO:0000256" key="5">
    <source>
        <dbReference type="ARBA" id="ARBA00022552"/>
    </source>
</evidence>
<dbReference type="InterPro" id="IPR019307">
    <property type="entry name" value="RNA-bd_AU-1/RNase_E/G"/>
</dbReference>
<dbReference type="GO" id="GO:0000049">
    <property type="term" value="F:tRNA binding"/>
    <property type="evidence" value="ECO:0007669"/>
    <property type="project" value="UniProtKB-KW"/>
</dbReference>
<organism evidence="20 21">
    <name type="scientific">Thalassospira mesophila</name>
    <dbReference type="NCBI Taxonomy" id="1293891"/>
    <lineage>
        <taxon>Bacteria</taxon>
        <taxon>Pseudomonadati</taxon>
        <taxon>Pseudomonadota</taxon>
        <taxon>Alphaproteobacteria</taxon>
        <taxon>Rhodospirillales</taxon>
        <taxon>Thalassospiraceae</taxon>
        <taxon>Thalassospira</taxon>
    </lineage>
</organism>
<evidence type="ECO:0000256" key="4">
    <source>
        <dbReference type="ARBA" id="ARBA00022519"/>
    </source>
</evidence>
<evidence type="ECO:0000259" key="17">
    <source>
        <dbReference type="Pfam" id="PF00575"/>
    </source>
</evidence>
<keyword evidence="9 15" id="KW-0699">rRNA-binding</keyword>
<dbReference type="STRING" id="1293891.TMES_15315"/>
<evidence type="ECO:0000256" key="14">
    <source>
        <dbReference type="ARBA" id="ARBA00023136"/>
    </source>
</evidence>
<dbReference type="EC" id="3.1.26.12" evidence="15"/>
<evidence type="ECO:0000256" key="11">
    <source>
        <dbReference type="ARBA" id="ARBA00022801"/>
    </source>
</evidence>
<feature type="compositionally biased region" description="Basic residues" evidence="16">
    <location>
        <begin position="179"/>
        <end position="189"/>
    </location>
</feature>
<feature type="compositionally biased region" description="Low complexity" evidence="16">
    <location>
        <begin position="207"/>
        <end position="225"/>
    </location>
</feature>
<evidence type="ECO:0000256" key="7">
    <source>
        <dbReference type="ARBA" id="ARBA00022722"/>
    </source>
</evidence>
<evidence type="ECO:0000256" key="9">
    <source>
        <dbReference type="ARBA" id="ARBA00022730"/>
    </source>
</evidence>
<dbReference type="InterPro" id="IPR028878">
    <property type="entry name" value="RNase_E"/>
</dbReference>
<dbReference type="GO" id="GO:0008270">
    <property type="term" value="F:zinc ion binding"/>
    <property type="evidence" value="ECO:0007669"/>
    <property type="project" value="UniProtKB-UniRule"/>
</dbReference>
<comment type="catalytic activity">
    <reaction evidence="15">
        <text>Endonucleolytic cleavage of single-stranded RNA in A- and U-rich regions.</text>
        <dbReference type="EC" id="3.1.26.12"/>
    </reaction>
</comment>
<feature type="compositionally biased region" description="Basic residues" evidence="16">
    <location>
        <begin position="793"/>
        <end position="808"/>
    </location>
</feature>
<dbReference type="RefSeq" id="WP_085584114.1">
    <property type="nucleotide sequence ID" value="NZ_JFKA01000007.1"/>
</dbReference>
<evidence type="ECO:0000256" key="8">
    <source>
        <dbReference type="ARBA" id="ARBA00022723"/>
    </source>
</evidence>
<feature type="compositionally biased region" description="Basic residues" evidence="16">
    <location>
        <begin position="119"/>
        <end position="132"/>
    </location>
</feature>
<comment type="subunit">
    <text evidence="15">Homotetramer formed by a dimer of dimers.</text>
</comment>
<feature type="compositionally biased region" description="Acidic residues" evidence="16">
    <location>
        <begin position="709"/>
        <end position="735"/>
    </location>
</feature>
<dbReference type="AlphaFoldDB" id="A0A1Y2KY26"/>
<evidence type="ECO:0000256" key="10">
    <source>
        <dbReference type="ARBA" id="ARBA00022759"/>
    </source>
</evidence>
<dbReference type="EMBL" id="JFKA01000007">
    <property type="protein sequence ID" value="OSQ37187.1"/>
    <property type="molecule type" value="Genomic_DNA"/>
</dbReference>
<keyword evidence="3 15" id="KW-0963">Cytoplasm</keyword>
<evidence type="ECO:0000256" key="13">
    <source>
        <dbReference type="ARBA" id="ARBA00022884"/>
    </source>
</evidence>
<feature type="domain" description="RNase E/G thioredoxin-like" evidence="19">
    <location>
        <begin position="591"/>
        <end position="675"/>
    </location>
</feature>
<feature type="compositionally biased region" description="Acidic residues" evidence="16">
    <location>
        <begin position="761"/>
        <end position="775"/>
    </location>
</feature>
<feature type="region of interest" description="Required for zinc-mediated homotetramerization and catalytic activity" evidence="15">
    <location>
        <begin position="592"/>
        <end position="595"/>
    </location>
</feature>
<accession>A0A1Y2KY26</accession>
<feature type="domain" description="RNA-binding protein AU-1/Ribonuclease E/G" evidence="18">
    <location>
        <begin position="308"/>
        <end position="579"/>
    </location>
</feature>
<keyword evidence="5 15" id="KW-0698">rRNA processing</keyword>
<comment type="subcellular location">
    <subcellularLocation>
        <location evidence="15">Cytoplasm</location>
    </subcellularLocation>
    <subcellularLocation>
        <location evidence="15">Cell inner membrane</location>
        <topology evidence="15">Peripheral membrane protein</topology>
        <orientation evidence="15">Cytoplasmic side</orientation>
    </subcellularLocation>
</comment>
<dbReference type="Gene3D" id="3.40.1260.20">
    <property type="entry name" value="Ribonuclease E, catalytic domain"/>
    <property type="match status" value="1"/>
</dbReference>
<evidence type="ECO:0000259" key="19">
    <source>
        <dbReference type="Pfam" id="PF20833"/>
    </source>
</evidence>
<evidence type="ECO:0000256" key="15">
    <source>
        <dbReference type="HAMAP-Rule" id="MF_00970"/>
    </source>
</evidence>
<evidence type="ECO:0000256" key="2">
    <source>
        <dbReference type="ARBA" id="ARBA00022475"/>
    </source>
</evidence>
<dbReference type="Proteomes" id="UP000193391">
    <property type="component" value="Unassembled WGS sequence"/>
</dbReference>
<evidence type="ECO:0000256" key="6">
    <source>
        <dbReference type="ARBA" id="ARBA00022694"/>
    </source>
</evidence>
<comment type="cofactor">
    <cofactor evidence="15">
        <name>Mg(2+)</name>
        <dbReference type="ChEBI" id="CHEBI:18420"/>
    </cofactor>
    <text evidence="15">Binds 1 Mg(2+) ion per subunit.</text>
</comment>
<feature type="compositionally biased region" description="Polar residues" evidence="16">
    <location>
        <begin position="138"/>
        <end position="152"/>
    </location>
</feature>
<keyword evidence="10 15" id="KW-0255">Endonuclease</keyword>
<dbReference type="GO" id="GO:0006402">
    <property type="term" value="P:mRNA catabolic process"/>
    <property type="evidence" value="ECO:0007669"/>
    <property type="project" value="UniProtKB-UniRule"/>
</dbReference>
<gene>
    <name evidence="15" type="primary">rne</name>
    <name evidence="20" type="ORF">TMES_15315</name>
</gene>
<keyword evidence="6 15" id="KW-0819">tRNA processing</keyword>
<feature type="domain" description="S1 motif" evidence="17">
    <location>
        <begin position="37"/>
        <end position="81"/>
    </location>
</feature>
<feature type="compositionally biased region" description="Basic and acidic residues" evidence="16">
    <location>
        <begin position="827"/>
        <end position="839"/>
    </location>
</feature>
<proteinExistence type="inferred from homology"/>
<dbReference type="GO" id="GO:0009898">
    <property type="term" value="C:cytoplasmic side of plasma membrane"/>
    <property type="evidence" value="ECO:0007669"/>
    <property type="project" value="UniProtKB-UniRule"/>
</dbReference>
<dbReference type="OrthoDB" id="9804278at2"/>
<dbReference type="PANTHER" id="PTHR30001:SF1">
    <property type="entry name" value="RIBONUCLEASE E_G-LIKE PROTEIN, CHLOROPLASTIC"/>
    <property type="match status" value="1"/>
</dbReference>
<feature type="compositionally biased region" description="Basic and acidic residues" evidence="16">
    <location>
        <begin position="867"/>
        <end position="876"/>
    </location>
</feature>
<dbReference type="GO" id="GO:0000287">
    <property type="term" value="F:magnesium ion binding"/>
    <property type="evidence" value="ECO:0007669"/>
    <property type="project" value="UniProtKB-UniRule"/>
</dbReference>
<keyword evidence="2 15" id="KW-1003">Cell membrane</keyword>
<dbReference type="Pfam" id="PF20833">
    <property type="entry name" value="RNase_E_G_Thio"/>
    <property type="match status" value="1"/>
</dbReference>
<sequence length="1056" mass="116828">MVKRMLIDATHAEESRVVVINGNRLEEYDVETSTKKQIKGNIYLAKVTRVEPSLQAAFVDYGGNRHGFLAFSEIHSDYYQIPVADREAIARSHSHAPAMRDADIVEDNIGSDNDEAPKKDKKPVRSRSRRKPRKDESAATTAAENSDVVTSSHNDDDGEARENTAASANSETGEDDTKPRRRRMRNRRKKPEDGENTADNAARSDDTNGNDNDNGNNGNEGGSNTVATMSAEIAEISVDIDDAETLNDDEHIEDFGGDDTDEFTESVRPQMQKRYKIQEVIKRRQILLVQVVKEERGNKGAALSTFLSLAGRYCVLMPNTPRGGGISRKITNAQDRKRLKSILAELEIPGGMAVIVRTAGAERTKAEIKRDFDYLMRLWDRIRETTLQSQAPCLIYEEADLIKRSIRDLYARDVDEVLVEGDEGYRIAKDFMKMLMPSHAKRVQPYKDQGVPLFHRFQVESQLDAMLNPVVQLKSGGYIVINPTEALVAIDVNSGRSTRERNIEETAYKTNLEAAEELARQLRLRDLAGLIVVDFIDMEDHRNQGAVERKLKEAMRNDRARLQIGRISPFGLLEMSRQRLRPSLVESAFEVCTHCRGVGLVRSIESSALHLLRVIEEEGMRRRAGALTVHVASEVALYILNRKRDSLAEIESRYGFTVMIFGDDSLISPDHRIERSRAPKAGEEENSAVLNTDSVSLTAIEAPIELVEEELVENTSRDDEETDTDAETETGTDSDDQNKRRRRRRRRRGRPDEREENTTGDNDDTSADDDEDDDNALSADQGGDDDGEDDASRKRRRRGKRGGRRRSRRQEFEAAPRVVSPTDDPEATEKRRDRDHSAPDETDVDAIIEGDSEGQEADEFVATGEGDEIRPARERSTTAPAPARQRRDRNSRNKDNRRNNQNRDRNEVRNIPIQSGPAPESSGSEVTDAVAQTPAPAAFDASAPAATSPAAPAPEAAAATVTAPDTHTPVAENKPAASEPVKTEAAAPAAEITEKPAPVASAAPAPAPMAELTATPAQPEQGVTTTANTADAAPAEVTAPEAPAKPKPKRKGWWSN</sequence>
<keyword evidence="7 15" id="KW-0540">Nuclease</keyword>
<feature type="compositionally biased region" description="Low complexity" evidence="16">
    <location>
        <begin position="927"/>
        <end position="971"/>
    </location>
</feature>
<keyword evidence="4 15" id="KW-0997">Cell inner membrane</keyword>
<feature type="binding site" evidence="15">
    <location>
        <position position="595"/>
    </location>
    <ligand>
        <name>Zn(2+)</name>
        <dbReference type="ChEBI" id="CHEBI:29105"/>
        <note>ligand shared between dimeric partners</note>
    </ligand>
</feature>